<dbReference type="Pfam" id="PF00582">
    <property type="entry name" value="Usp"/>
    <property type="match status" value="1"/>
</dbReference>
<name>A0ABD6B6C4_9EURY</name>
<feature type="non-terminal residue" evidence="2">
    <location>
        <position position="55"/>
    </location>
</feature>
<dbReference type="AlphaFoldDB" id="A0ABD6B6C4"/>
<sequence>MYDQILIGVDGSEESERAARYALELASHVDASVTALHVVEGSAFDLAAGSDEETE</sequence>
<dbReference type="InterPro" id="IPR006016">
    <property type="entry name" value="UspA"/>
</dbReference>
<comment type="caution">
    <text evidence="2">The sequence shown here is derived from an EMBL/GenBank/DDBJ whole genome shotgun (WGS) entry which is preliminary data.</text>
</comment>
<dbReference type="Proteomes" id="UP001597111">
    <property type="component" value="Unassembled WGS sequence"/>
</dbReference>
<dbReference type="Gene3D" id="3.40.50.620">
    <property type="entry name" value="HUPs"/>
    <property type="match status" value="1"/>
</dbReference>
<evidence type="ECO:0000259" key="1">
    <source>
        <dbReference type="Pfam" id="PF00582"/>
    </source>
</evidence>
<dbReference type="InterPro" id="IPR014729">
    <property type="entry name" value="Rossmann-like_a/b/a_fold"/>
</dbReference>
<dbReference type="RefSeq" id="WP_379818432.1">
    <property type="nucleotide sequence ID" value="NZ_JBHUDH010000091.1"/>
</dbReference>
<reference evidence="2 3" key="1">
    <citation type="journal article" date="2019" name="Int. J. Syst. Evol. Microbiol.">
        <title>The Global Catalogue of Microorganisms (GCM) 10K type strain sequencing project: providing services to taxonomists for standard genome sequencing and annotation.</title>
        <authorList>
            <consortium name="The Broad Institute Genomics Platform"/>
            <consortium name="The Broad Institute Genome Sequencing Center for Infectious Disease"/>
            <person name="Wu L."/>
            <person name="Ma J."/>
        </authorList>
    </citation>
    <scope>NUCLEOTIDE SEQUENCE [LARGE SCALE GENOMIC DNA]</scope>
    <source>
        <strain evidence="2 3">CGMCC 1.12285</strain>
    </source>
</reference>
<feature type="domain" description="UspA" evidence="1">
    <location>
        <begin position="1"/>
        <end position="54"/>
    </location>
</feature>
<gene>
    <name evidence="2" type="ORF">ACFR9S_08570</name>
</gene>
<organism evidence="2 3">
    <name type="scientific">Halolamina salina</name>
    <dbReference type="NCBI Taxonomy" id="1220023"/>
    <lineage>
        <taxon>Archaea</taxon>
        <taxon>Methanobacteriati</taxon>
        <taxon>Methanobacteriota</taxon>
        <taxon>Stenosarchaea group</taxon>
        <taxon>Halobacteria</taxon>
        <taxon>Halobacteriales</taxon>
        <taxon>Haloferacaceae</taxon>
    </lineage>
</organism>
<dbReference type="EMBL" id="JBHUDH010000091">
    <property type="protein sequence ID" value="MFD1526354.1"/>
    <property type="molecule type" value="Genomic_DNA"/>
</dbReference>
<proteinExistence type="predicted"/>
<dbReference type="CDD" id="cd00293">
    <property type="entry name" value="USP-like"/>
    <property type="match status" value="1"/>
</dbReference>
<dbReference type="SUPFAM" id="SSF52402">
    <property type="entry name" value="Adenine nucleotide alpha hydrolases-like"/>
    <property type="match status" value="1"/>
</dbReference>
<evidence type="ECO:0000313" key="3">
    <source>
        <dbReference type="Proteomes" id="UP001597111"/>
    </source>
</evidence>
<accession>A0ABD6B6C4</accession>
<evidence type="ECO:0000313" key="2">
    <source>
        <dbReference type="EMBL" id="MFD1526354.1"/>
    </source>
</evidence>
<keyword evidence="3" id="KW-1185">Reference proteome</keyword>
<protein>
    <submittedName>
        <fullName evidence="2">Universal stress protein</fullName>
    </submittedName>
</protein>